<dbReference type="PANTHER" id="PTHR12265:SF30">
    <property type="entry name" value="TRANSMEMBRANE PROTEIN 53"/>
    <property type="match status" value="1"/>
</dbReference>
<protein>
    <submittedName>
        <fullName evidence="7">Uncharacterized protein</fullName>
    </submittedName>
</protein>
<dbReference type="AlphaFoldDB" id="A0A0M8MK70"/>
<evidence type="ECO:0000256" key="4">
    <source>
        <dbReference type="ARBA" id="ARBA00023136"/>
    </source>
</evidence>
<name>A0A0M8MK70_9BASI</name>
<dbReference type="Proteomes" id="UP000037751">
    <property type="component" value="Unassembled WGS sequence"/>
</dbReference>
<keyword evidence="5" id="KW-0539">Nucleus</keyword>
<proteinExistence type="predicted"/>
<evidence type="ECO:0000256" key="1">
    <source>
        <dbReference type="ARBA" id="ARBA00004126"/>
    </source>
</evidence>
<accession>A0A0M8MK70</accession>
<dbReference type="STRING" id="77020.A0A0M8MK70"/>
<comment type="caution">
    <text evidence="7">The sequence shown here is derived from an EMBL/GenBank/DDBJ whole genome shotgun (WGS) entry which is preliminary data.</text>
</comment>
<comment type="subcellular location">
    <subcellularLocation>
        <location evidence="6">Endomembrane system</location>
        <topology evidence="6">Single-pass membrane protein</topology>
    </subcellularLocation>
    <subcellularLocation>
        <location evidence="1">Nucleus membrane</location>
    </subcellularLocation>
</comment>
<organism evidence="7 8">
    <name type="scientific">Malassezia pachydermatis</name>
    <dbReference type="NCBI Taxonomy" id="77020"/>
    <lineage>
        <taxon>Eukaryota</taxon>
        <taxon>Fungi</taxon>
        <taxon>Dikarya</taxon>
        <taxon>Basidiomycota</taxon>
        <taxon>Ustilaginomycotina</taxon>
        <taxon>Malasseziomycetes</taxon>
        <taxon>Malasseziales</taxon>
        <taxon>Malasseziaceae</taxon>
        <taxon>Malassezia</taxon>
    </lineage>
</organism>
<evidence type="ECO:0000313" key="8">
    <source>
        <dbReference type="Proteomes" id="UP000037751"/>
    </source>
</evidence>
<sequence length="334" mass="37505">MSSSKTIQLGDRTLEEHAPYFYIDRPVPLGSASSMNAPDVVMLFGWMDAELRYVYKYAEKYRGMFPHAHVMIILSSYESCFVKTGAAWRESSALIQKELASIADERMNHGSTTSTVVHCFSNGGMIQYSAFASHLNYEAKNFPVPVATILDSSPGYGELSTLLGATLMRFTGNTWLDSVKRLGVRAFVSAVHFLHVGLSLLGPDTNNIEWMRRVTNKCRLWAWRSKDDVSTMLPPRLYLHTEADVFIKPEAVSQHAEDAQKTNHQGPPAVIDMERTEGPVSWPPLSTVRTRRACWTTPKHCAIGRTFHDQYWSLVQSFLQEVSTLPNAPKASKL</sequence>
<dbReference type="RefSeq" id="XP_017990840.1">
    <property type="nucleotide sequence ID" value="XM_018136120.1"/>
</dbReference>
<gene>
    <name evidence="7" type="ORF">Malapachy_1617</name>
</gene>
<dbReference type="InterPro" id="IPR008547">
    <property type="entry name" value="DUF829_TMEM53"/>
</dbReference>
<evidence type="ECO:0000313" key="7">
    <source>
        <dbReference type="EMBL" id="KOS13208.1"/>
    </source>
</evidence>
<keyword evidence="2" id="KW-0812">Transmembrane</keyword>
<evidence type="ECO:0000256" key="6">
    <source>
        <dbReference type="ARBA" id="ARBA00037847"/>
    </source>
</evidence>
<keyword evidence="4" id="KW-0472">Membrane</keyword>
<dbReference type="EMBL" id="LGAV01000007">
    <property type="protein sequence ID" value="KOS13208.1"/>
    <property type="molecule type" value="Genomic_DNA"/>
</dbReference>
<reference evidence="7 8" key="1">
    <citation type="submission" date="2015-07" db="EMBL/GenBank/DDBJ databases">
        <title>Draft Genome Sequence of Malassezia furfur CBS1878 and Malassezia pachydermatis CBS1879.</title>
        <authorList>
            <person name="Triana S."/>
            <person name="Ohm R."/>
            <person name="Gonzalez A."/>
            <person name="DeCock H."/>
            <person name="Restrepo S."/>
            <person name="Celis A."/>
        </authorList>
    </citation>
    <scope>NUCLEOTIDE SEQUENCE [LARGE SCALE GENOMIC DNA]</scope>
    <source>
        <strain evidence="7 8">CBS 1879</strain>
    </source>
</reference>
<evidence type="ECO:0000256" key="2">
    <source>
        <dbReference type="ARBA" id="ARBA00022692"/>
    </source>
</evidence>
<keyword evidence="8" id="KW-1185">Reference proteome</keyword>
<dbReference type="GeneID" id="28727995"/>
<keyword evidence="3" id="KW-1133">Transmembrane helix</keyword>
<dbReference type="GO" id="GO:0031965">
    <property type="term" value="C:nuclear membrane"/>
    <property type="evidence" value="ECO:0007669"/>
    <property type="project" value="UniProtKB-SubCell"/>
</dbReference>
<dbReference type="OrthoDB" id="77878at2759"/>
<dbReference type="Pfam" id="PF05705">
    <property type="entry name" value="DUF829"/>
    <property type="match status" value="1"/>
</dbReference>
<dbReference type="VEuPathDB" id="FungiDB:Malapachy_1617"/>
<dbReference type="PANTHER" id="PTHR12265">
    <property type="entry name" value="TRANSMEMBRANE PROTEIN 53"/>
    <property type="match status" value="1"/>
</dbReference>
<evidence type="ECO:0000256" key="3">
    <source>
        <dbReference type="ARBA" id="ARBA00022989"/>
    </source>
</evidence>
<evidence type="ECO:0000256" key="5">
    <source>
        <dbReference type="ARBA" id="ARBA00023242"/>
    </source>
</evidence>